<geneLocation type="plasmid" evidence="1 2">
    <name>unnamed1</name>
</geneLocation>
<dbReference type="EMBL" id="CP080035">
    <property type="protein sequence ID" value="QYC12401.1"/>
    <property type="molecule type" value="Genomic_DNA"/>
</dbReference>
<proteinExistence type="predicted"/>
<organism evidence="1 2">
    <name type="scientific">Brevundimonas nasdae</name>
    <dbReference type="NCBI Taxonomy" id="172043"/>
    <lineage>
        <taxon>Bacteria</taxon>
        <taxon>Pseudomonadati</taxon>
        <taxon>Pseudomonadota</taxon>
        <taxon>Alphaproteobacteria</taxon>
        <taxon>Caulobacterales</taxon>
        <taxon>Caulobacteraceae</taxon>
        <taxon>Brevundimonas</taxon>
    </lineage>
</organism>
<keyword evidence="1" id="KW-0614">Plasmid</keyword>
<reference evidence="1 2" key="1">
    <citation type="submission" date="2021-07" db="EMBL/GenBank/DDBJ databases">
        <title>Isolation and characterization of bacteria from a gold mining with a capacity of golden bioaccumulation.</title>
        <authorList>
            <person name="Yang X.J."/>
        </authorList>
    </citation>
    <scope>NUCLEOTIDE SEQUENCE [LARGE SCALE GENOMIC DNA]</scope>
    <source>
        <strain evidence="1 2">Au29</strain>
        <plasmid evidence="1 2">unnamed1</plasmid>
    </source>
</reference>
<dbReference type="RefSeq" id="WP_219373718.1">
    <property type="nucleotide sequence ID" value="NZ_CP080035.1"/>
</dbReference>
<evidence type="ECO:0008006" key="3">
    <source>
        <dbReference type="Google" id="ProtNLM"/>
    </source>
</evidence>
<accession>A0ABX8TMD5</accession>
<dbReference type="GeneID" id="94377256"/>
<dbReference type="Proteomes" id="UP000824334">
    <property type="component" value="Plasmid unnamed1"/>
</dbReference>
<keyword evidence="2" id="KW-1185">Reference proteome</keyword>
<evidence type="ECO:0000313" key="2">
    <source>
        <dbReference type="Proteomes" id="UP000824334"/>
    </source>
</evidence>
<name>A0ABX8TMD5_9CAUL</name>
<evidence type="ECO:0000313" key="1">
    <source>
        <dbReference type="EMBL" id="QYC12401.1"/>
    </source>
</evidence>
<protein>
    <recommendedName>
        <fullName evidence="3">SpoVT-AbrB domain-containing protein</fullName>
    </recommendedName>
</protein>
<gene>
    <name evidence="1" type="ORF">KWG56_18330</name>
</gene>
<sequence length="120" mass="13148">MEFKPLPRFGSNVAPRLAAKAKVATLTLPEQLLGKCGLEAGKVSVLTAVDGRHTYIRIESTKDGDYRLVSRGKSLVLSSLELRPTRPTADQEKGVNLDVHSTDDGLTLRLPRDWQLPQVA</sequence>